<reference evidence="4" key="3">
    <citation type="journal article" date="2008" name="Nucleic Acids Res.">
        <title>The rice annotation project database (RAP-DB): 2008 update.</title>
        <authorList>
            <consortium name="The rice annotation project (RAP)"/>
        </authorList>
    </citation>
    <scope>GENOME REANNOTATION</scope>
    <source>
        <strain evidence="4">cv. Nipponbare</strain>
    </source>
</reference>
<feature type="region of interest" description="Disordered" evidence="1">
    <location>
        <begin position="43"/>
        <end position="63"/>
    </location>
</feature>
<evidence type="ECO:0000256" key="1">
    <source>
        <dbReference type="SAM" id="MobiDB-lite"/>
    </source>
</evidence>
<reference evidence="4" key="2">
    <citation type="journal article" date="2005" name="Nature">
        <title>The map-based sequence of the rice genome.</title>
        <authorList>
            <consortium name="International rice genome sequencing project (IRGSP)"/>
            <person name="Matsumoto T."/>
            <person name="Wu J."/>
            <person name="Kanamori H."/>
            <person name="Katayose Y."/>
            <person name="Fujisawa M."/>
            <person name="Namiki N."/>
            <person name="Mizuno H."/>
            <person name="Yamamoto K."/>
            <person name="Antonio B.A."/>
            <person name="Baba T."/>
            <person name="Sakata K."/>
            <person name="Nagamura Y."/>
            <person name="Aoki H."/>
            <person name="Arikawa K."/>
            <person name="Arita K."/>
            <person name="Bito T."/>
            <person name="Chiden Y."/>
            <person name="Fujitsuka N."/>
            <person name="Fukunaka R."/>
            <person name="Hamada M."/>
            <person name="Harada C."/>
            <person name="Hayashi A."/>
            <person name="Hijishita S."/>
            <person name="Honda M."/>
            <person name="Hosokawa S."/>
            <person name="Ichikawa Y."/>
            <person name="Idonuma A."/>
            <person name="Iijima M."/>
            <person name="Ikeda M."/>
            <person name="Ikeno M."/>
            <person name="Ito K."/>
            <person name="Ito S."/>
            <person name="Ito T."/>
            <person name="Ito Y."/>
            <person name="Ito Y."/>
            <person name="Iwabuchi A."/>
            <person name="Kamiya K."/>
            <person name="Karasawa W."/>
            <person name="Kurita K."/>
            <person name="Katagiri S."/>
            <person name="Kikuta A."/>
            <person name="Kobayashi H."/>
            <person name="Kobayashi N."/>
            <person name="Machita K."/>
            <person name="Maehara T."/>
            <person name="Masukawa M."/>
            <person name="Mizubayashi T."/>
            <person name="Mukai Y."/>
            <person name="Nagasaki H."/>
            <person name="Nagata Y."/>
            <person name="Naito S."/>
            <person name="Nakashima M."/>
            <person name="Nakama Y."/>
            <person name="Nakamichi Y."/>
            <person name="Nakamura M."/>
            <person name="Meguro A."/>
            <person name="Negishi M."/>
            <person name="Ohta I."/>
            <person name="Ohta T."/>
            <person name="Okamoto M."/>
            <person name="Ono N."/>
            <person name="Saji S."/>
            <person name="Sakaguchi M."/>
            <person name="Sakai K."/>
            <person name="Shibata M."/>
            <person name="Shimokawa T."/>
            <person name="Song J."/>
            <person name="Takazaki Y."/>
            <person name="Terasawa K."/>
            <person name="Tsugane M."/>
            <person name="Tsuji K."/>
            <person name="Ueda S."/>
            <person name="Waki K."/>
            <person name="Yamagata H."/>
            <person name="Yamamoto M."/>
            <person name="Yamamoto S."/>
            <person name="Yamane H."/>
            <person name="Yoshiki S."/>
            <person name="Yoshihara R."/>
            <person name="Yukawa K."/>
            <person name="Zhong H."/>
            <person name="Yano M."/>
            <person name="Yuan Q."/>
            <person name="Ouyang S."/>
            <person name="Liu J."/>
            <person name="Jones K.M."/>
            <person name="Gansberger K."/>
            <person name="Moffat K."/>
            <person name="Hill J."/>
            <person name="Bera J."/>
            <person name="Fadrosh D."/>
            <person name="Jin S."/>
            <person name="Johri S."/>
            <person name="Kim M."/>
            <person name="Overton L."/>
            <person name="Reardon M."/>
            <person name="Tsitrin T."/>
            <person name="Vuong H."/>
            <person name="Weaver B."/>
            <person name="Ciecko A."/>
            <person name="Tallon L."/>
            <person name="Jackson J."/>
            <person name="Pai G."/>
            <person name="Aken S.V."/>
            <person name="Utterback T."/>
            <person name="Reidmuller S."/>
            <person name="Feldblyum T."/>
            <person name="Hsiao J."/>
            <person name="Zismann V."/>
            <person name="Iobst S."/>
            <person name="de Vazeille A.R."/>
            <person name="Buell C.R."/>
            <person name="Ying K."/>
            <person name="Li Y."/>
            <person name="Lu T."/>
            <person name="Huang Y."/>
            <person name="Zhao Q."/>
            <person name="Feng Q."/>
            <person name="Zhang L."/>
            <person name="Zhu J."/>
            <person name="Weng Q."/>
            <person name="Mu J."/>
            <person name="Lu Y."/>
            <person name="Fan D."/>
            <person name="Liu Y."/>
            <person name="Guan J."/>
            <person name="Zhang Y."/>
            <person name="Yu S."/>
            <person name="Liu X."/>
            <person name="Zhang Y."/>
            <person name="Hong G."/>
            <person name="Han B."/>
            <person name="Choisne N."/>
            <person name="Demange N."/>
            <person name="Orjeda G."/>
            <person name="Samain S."/>
            <person name="Cattolico L."/>
            <person name="Pelletier E."/>
            <person name="Couloux A."/>
            <person name="Segurens B."/>
            <person name="Wincker P."/>
            <person name="D'Hont A."/>
            <person name="Scarpelli C."/>
            <person name="Weissenbach J."/>
            <person name="Salanoubat M."/>
            <person name="Quetier F."/>
            <person name="Yu Y."/>
            <person name="Kim H.R."/>
            <person name="Rambo T."/>
            <person name="Currie J."/>
            <person name="Collura K."/>
            <person name="Luo M."/>
            <person name="Yang T."/>
            <person name="Ammiraju J.S.S."/>
            <person name="Engler F."/>
            <person name="Soderlund C."/>
            <person name="Wing R.A."/>
            <person name="Palmer L.E."/>
            <person name="de la Bastide M."/>
            <person name="Spiegel L."/>
            <person name="Nascimento L."/>
            <person name="Zutavern T."/>
            <person name="O'Shaughnessy A."/>
            <person name="Dike S."/>
            <person name="Dedhia N."/>
            <person name="Preston R."/>
            <person name="Balija V."/>
            <person name="McCombie W.R."/>
            <person name="Chow T."/>
            <person name="Chen H."/>
            <person name="Chung M."/>
            <person name="Chen C."/>
            <person name="Shaw J."/>
            <person name="Wu H."/>
            <person name="Hsiao K."/>
            <person name="Chao Y."/>
            <person name="Chu M."/>
            <person name="Cheng C."/>
            <person name="Hour A."/>
            <person name="Lee P."/>
            <person name="Lin S."/>
            <person name="Lin Y."/>
            <person name="Liou J."/>
            <person name="Liu S."/>
            <person name="Hsing Y."/>
            <person name="Raghuvanshi S."/>
            <person name="Mohanty A."/>
            <person name="Bharti A.K."/>
            <person name="Gaur A."/>
            <person name="Gupta V."/>
            <person name="Kumar D."/>
            <person name="Ravi V."/>
            <person name="Vij S."/>
            <person name="Kapur A."/>
            <person name="Khurana P."/>
            <person name="Khurana P."/>
            <person name="Khurana J.P."/>
            <person name="Tyagi A.K."/>
            <person name="Gaikwad K."/>
            <person name="Singh A."/>
            <person name="Dalal V."/>
            <person name="Srivastava S."/>
            <person name="Dixit A."/>
            <person name="Pal A.K."/>
            <person name="Ghazi I.A."/>
            <person name="Yadav M."/>
            <person name="Pandit A."/>
            <person name="Bhargava A."/>
            <person name="Sureshbabu K."/>
            <person name="Batra K."/>
            <person name="Sharma T.R."/>
            <person name="Mohapatra T."/>
            <person name="Singh N.K."/>
            <person name="Messing J."/>
            <person name="Nelson A.B."/>
            <person name="Fuks G."/>
            <person name="Kavchok S."/>
            <person name="Keizer G."/>
            <person name="Linton E."/>
            <person name="Llaca V."/>
            <person name="Song R."/>
            <person name="Tanyolac B."/>
            <person name="Young S."/>
            <person name="Ho-Il K."/>
            <person name="Hahn J.H."/>
            <person name="Sangsakoo G."/>
            <person name="Vanavichit A."/>
            <person name="de Mattos Luiz.A.T."/>
            <person name="Zimmer P.D."/>
            <person name="Malone G."/>
            <person name="Dellagostin O."/>
            <person name="de Oliveira A.C."/>
            <person name="Bevan M."/>
            <person name="Bancroft I."/>
            <person name="Minx P."/>
            <person name="Cordum H."/>
            <person name="Wilson R."/>
            <person name="Cheng Z."/>
            <person name="Jin W."/>
            <person name="Jiang J."/>
            <person name="Leong S.A."/>
            <person name="Iwama H."/>
            <person name="Gojobori T."/>
            <person name="Itoh T."/>
            <person name="Niimura Y."/>
            <person name="Fujii Y."/>
            <person name="Habara T."/>
            <person name="Sakai H."/>
            <person name="Sato Y."/>
            <person name="Wilson G."/>
            <person name="Kumar K."/>
            <person name="McCouch S."/>
            <person name="Juretic N."/>
            <person name="Hoen D."/>
            <person name="Wright S."/>
            <person name="Bruskiewich R."/>
            <person name="Bureau T."/>
            <person name="Miyao A."/>
            <person name="Hirochika H."/>
            <person name="Nishikawa T."/>
            <person name="Kadowaki K."/>
            <person name="Sugiura M."/>
            <person name="Burr B."/>
            <person name="Sasaki T."/>
        </authorList>
    </citation>
    <scope>NUCLEOTIDE SEQUENCE [LARGE SCALE GENOMIC DNA]</scope>
    <source>
        <strain evidence="4">cv. Nipponbare</strain>
    </source>
</reference>
<feature type="compositionally biased region" description="Basic and acidic residues" evidence="1">
    <location>
        <begin position="94"/>
        <end position="104"/>
    </location>
</feature>
<proteinExistence type="predicted"/>
<sequence length="142" mass="15154">MEARSAGWRSADGGEMWWSSMEIRQRCLRVPLVTRHNGDLVARDRRRGGAAAPPERDDGDLTTSDCARDWLHGDEAYCGGARWRAEGFAEGREPARRGAGEVESTRGGCSDVGVEFGGSSSGEVEPDSYAVGGVESDGCCNG</sequence>
<protein>
    <submittedName>
        <fullName evidence="2">Uncharacterized protein</fullName>
    </submittedName>
</protein>
<organism evidence="2">
    <name type="scientific">Oryza sativa subsp. japonica</name>
    <name type="common">Rice</name>
    <dbReference type="NCBI Taxonomy" id="39947"/>
    <lineage>
        <taxon>Eukaryota</taxon>
        <taxon>Viridiplantae</taxon>
        <taxon>Streptophyta</taxon>
        <taxon>Embryophyta</taxon>
        <taxon>Tracheophyta</taxon>
        <taxon>Spermatophyta</taxon>
        <taxon>Magnoliopsida</taxon>
        <taxon>Liliopsida</taxon>
        <taxon>Poales</taxon>
        <taxon>Poaceae</taxon>
        <taxon>BOP clade</taxon>
        <taxon>Oryzoideae</taxon>
        <taxon>Oryzeae</taxon>
        <taxon>Oryzinae</taxon>
        <taxon>Oryza</taxon>
        <taxon>Oryza sativa</taxon>
    </lineage>
</organism>
<evidence type="ECO:0000313" key="2">
    <source>
        <dbReference type="EMBL" id="BAB63759.1"/>
    </source>
</evidence>
<evidence type="ECO:0000313" key="4">
    <source>
        <dbReference type="Proteomes" id="UP000000763"/>
    </source>
</evidence>
<dbReference type="Proteomes" id="UP000000763">
    <property type="component" value="Chromosome 1"/>
</dbReference>
<feature type="region of interest" description="Disordered" evidence="1">
    <location>
        <begin position="94"/>
        <end position="142"/>
    </location>
</feature>
<reference evidence="2" key="1">
    <citation type="journal article" date="2002" name="Nature">
        <title>The genome sequence and structure of rice chromosome 1.</title>
        <authorList>
            <person name="Sasaki T."/>
            <person name="Matsumoto T."/>
            <person name="Yamamoto K."/>
            <person name="Sakata K."/>
            <person name="Baba T."/>
            <person name="Katayose Y."/>
            <person name="Wu J."/>
            <person name="Niimura Y."/>
            <person name="Cheng Z."/>
            <person name="Nagamura Y."/>
            <person name="Antonio B.A."/>
            <person name="Kanamori H."/>
            <person name="Hosokawa S."/>
            <person name="Masukawa M."/>
            <person name="Arikawa K."/>
            <person name="Chiden Y."/>
            <person name="Hayashi M."/>
            <person name="Okamoto M."/>
            <person name="Ando T."/>
            <person name="Aoki H."/>
            <person name="Arita K."/>
            <person name="Hamada M."/>
            <person name="Harada C."/>
            <person name="Hijishita S."/>
            <person name="Honda M."/>
            <person name="Ichikawa Y."/>
            <person name="Idonuma A."/>
            <person name="Iijima M."/>
            <person name="Ikeda M."/>
            <person name="Ikeno M."/>
            <person name="Itoh S."/>
            <person name="Itoh T."/>
            <person name="Itoh Y."/>
            <person name="Itoh Y."/>
            <person name="Iwabuchi A."/>
            <person name="Kamiya K."/>
            <person name="Karasawa W."/>
            <person name="Katagiri S."/>
            <person name="Kikuta A."/>
            <person name="Kobayashi N."/>
            <person name="Kono I."/>
            <person name="Machita K."/>
            <person name="Maehara T."/>
            <person name="Mizuno H."/>
            <person name="Mizubayashi T."/>
            <person name="Mukai Y."/>
            <person name="Nagasaki H."/>
            <person name="Nakashima M."/>
            <person name="Nakama Y."/>
            <person name="Nakamichi Y."/>
            <person name="Nakamura M."/>
            <person name="Namiki N."/>
            <person name="Negishi M."/>
            <person name="Ohta I."/>
            <person name="Ono N."/>
            <person name="Saji S."/>
            <person name="Sakai K."/>
            <person name="Shibata M."/>
            <person name="Shimokawa T."/>
            <person name="Shomura A."/>
            <person name="Song J."/>
            <person name="Takazaki Y."/>
            <person name="Terasawa K."/>
            <person name="Tsuji K."/>
            <person name="Waki K."/>
            <person name="Yamagata H."/>
            <person name="Yamane H."/>
            <person name="Yoshiki S."/>
            <person name="Yoshihara R."/>
            <person name="Yukawa K."/>
            <person name="Zhong H."/>
            <person name="Iwama H."/>
            <person name="Endo T."/>
            <person name="Ito H."/>
            <person name="Hahn J.H."/>
            <person name="Kim H.I."/>
            <person name="Eun M.Y."/>
            <person name="Yano M."/>
            <person name="Jiang J."/>
            <person name="Gojobori T."/>
        </authorList>
    </citation>
    <scope>NUCLEOTIDE SEQUENCE</scope>
</reference>
<dbReference type="EMBL" id="AP003504">
    <property type="protein sequence ID" value="BAB63759.1"/>
    <property type="molecule type" value="Genomic_DNA"/>
</dbReference>
<gene>
    <name evidence="2" type="ORF">P0025A05.30</name>
    <name evidence="3" type="ORF">P0518F01.1</name>
</gene>
<dbReference type="EMBL" id="AP003278">
    <property type="protein sequence ID" value="BAD52981.1"/>
    <property type="molecule type" value="Genomic_DNA"/>
</dbReference>
<name>Q94D16_ORYSJ</name>
<evidence type="ECO:0000313" key="3">
    <source>
        <dbReference type="EMBL" id="BAD52981.1"/>
    </source>
</evidence>
<accession>Q94D16</accession>
<dbReference type="Proteomes" id="UP000817658">
    <property type="component" value="Chromosome 1"/>
</dbReference>
<dbReference type="AlphaFoldDB" id="Q94D16"/>